<proteinExistence type="inferred from homology"/>
<dbReference type="GO" id="GO:0005524">
    <property type="term" value="F:ATP binding"/>
    <property type="evidence" value="ECO:0007669"/>
    <property type="project" value="UniProtKB-KW"/>
</dbReference>
<dbReference type="PROSITE" id="PS00211">
    <property type="entry name" value="ABC_TRANSPORTER_1"/>
    <property type="match status" value="1"/>
</dbReference>
<dbReference type="PANTHER" id="PTHR43335:SF2">
    <property type="entry name" value="ABC TRANSPORTER, ATP-BINDING PROTEIN"/>
    <property type="match status" value="1"/>
</dbReference>
<dbReference type="RefSeq" id="WP_101871610.1">
    <property type="nucleotide sequence ID" value="NZ_NIHS01000058.1"/>
</dbReference>
<protein>
    <submittedName>
        <fullName evidence="6">ABC transporter ATP-binding protein</fullName>
    </submittedName>
</protein>
<dbReference type="CDD" id="cd03264">
    <property type="entry name" value="ABC_drug_resistance_like"/>
    <property type="match status" value="1"/>
</dbReference>
<dbReference type="InterPro" id="IPR003439">
    <property type="entry name" value="ABC_transporter-like_ATP-bd"/>
</dbReference>
<evidence type="ECO:0000313" key="6">
    <source>
        <dbReference type="EMBL" id="PLT68416.1"/>
    </source>
</evidence>
<gene>
    <name evidence="6" type="ORF">CDL26_16140</name>
</gene>
<dbReference type="Pfam" id="PF00005">
    <property type="entry name" value="ABC_tran"/>
    <property type="match status" value="1"/>
</dbReference>
<dbReference type="EMBL" id="NIHS01000058">
    <property type="protein sequence ID" value="PLT68416.1"/>
    <property type="molecule type" value="Genomic_DNA"/>
</dbReference>
<evidence type="ECO:0000313" key="7">
    <source>
        <dbReference type="Proteomes" id="UP000234891"/>
    </source>
</evidence>
<dbReference type="PROSITE" id="PS50893">
    <property type="entry name" value="ABC_TRANSPORTER_2"/>
    <property type="match status" value="1"/>
</dbReference>
<organism evidence="6 7">
    <name type="scientific">Mediterraneibacter gnavus</name>
    <name type="common">Ruminococcus gnavus</name>
    <dbReference type="NCBI Taxonomy" id="33038"/>
    <lineage>
        <taxon>Bacteria</taxon>
        <taxon>Bacillati</taxon>
        <taxon>Bacillota</taxon>
        <taxon>Clostridia</taxon>
        <taxon>Lachnospirales</taxon>
        <taxon>Lachnospiraceae</taxon>
        <taxon>Mediterraneibacter</taxon>
    </lineage>
</organism>
<dbReference type="InterPro" id="IPR027417">
    <property type="entry name" value="P-loop_NTPase"/>
</dbReference>
<accession>A0A2N5NZV7</accession>
<keyword evidence="3" id="KW-0547">Nucleotide-binding</keyword>
<dbReference type="GO" id="GO:0016887">
    <property type="term" value="F:ATP hydrolysis activity"/>
    <property type="evidence" value="ECO:0007669"/>
    <property type="project" value="InterPro"/>
</dbReference>
<dbReference type="SMART" id="SM00382">
    <property type="entry name" value="AAA"/>
    <property type="match status" value="1"/>
</dbReference>
<evidence type="ECO:0000256" key="3">
    <source>
        <dbReference type="ARBA" id="ARBA00022741"/>
    </source>
</evidence>
<dbReference type="Gene3D" id="3.40.50.300">
    <property type="entry name" value="P-loop containing nucleotide triphosphate hydrolases"/>
    <property type="match status" value="1"/>
</dbReference>
<dbReference type="PANTHER" id="PTHR43335">
    <property type="entry name" value="ABC TRANSPORTER, ATP-BINDING PROTEIN"/>
    <property type="match status" value="1"/>
</dbReference>
<dbReference type="SUPFAM" id="SSF52540">
    <property type="entry name" value="P-loop containing nucleoside triphosphate hydrolases"/>
    <property type="match status" value="1"/>
</dbReference>
<evidence type="ECO:0000256" key="4">
    <source>
        <dbReference type="ARBA" id="ARBA00022840"/>
    </source>
</evidence>
<evidence type="ECO:0000256" key="1">
    <source>
        <dbReference type="ARBA" id="ARBA00005417"/>
    </source>
</evidence>
<keyword evidence="4 6" id="KW-0067">ATP-binding</keyword>
<dbReference type="InterPro" id="IPR003593">
    <property type="entry name" value="AAA+_ATPase"/>
</dbReference>
<keyword evidence="2" id="KW-0813">Transport</keyword>
<comment type="similarity">
    <text evidence="1">Belongs to the ABC transporter superfamily.</text>
</comment>
<evidence type="ECO:0000259" key="5">
    <source>
        <dbReference type="PROSITE" id="PS50893"/>
    </source>
</evidence>
<dbReference type="Proteomes" id="UP000234891">
    <property type="component" value="Unassembled WGS sequence"/>
</dbReference>
<comment type="caution">
    <text evidence="6">The sequence shown here is derived from an EMBL/GenBank/DDBJ whole genome shotgun (WGS) entry which is preliminary data.</text>
</comment>
<evidence type="ECO:0000256" key="2">
    <source>
        <dbReference type="ARBA" id="ARBA00022448"/>
    </source>
</evidence>
<dbReference type="AlphaFoldDB" id="A0A2N5NZV7"/>
<feature type="domain" description="ABC transporter" evidence="5">
    <location>
        <begin position="4"/>
        <end position="232"/>
    </location>
</feature>
<sequence length="296" mass="33282">MHELKLMDVQKKYKDKEAVRKFNYTFTNGVYGLLGENGAGKTTLMRLICGVLQPTEGSIYCDNIEIASMGAEYRRLLGYLPQDFGYYGDFTAERFLRYMAALKALPEDYADSRIGELLDMVELKNVKKKKLKTFSGGMIRRIGIAQALLNNPEILILDEPTAGLDPKERVRFRNVISSLGKNRMVLLSTHIVSDIDYIADRILIMKNGELIQEGTEKEITDKVEGCVWKCIVSEKEAVQITSSFIVSNMRSSGENVELRIVSERQPVAGAENVESTLEDAYLYHTQITGGEKNATL</sequence>
<reference evidence="6 7" key="1">
    <citation type="journal article" date="2017" name="Genome Med.">
        <title>A novel Ruminococcus gnavus clade enriched in inflammatory bowel disease patients.</title>
        <authorList>
            <person name="Hall A.B."/>
            <person name="Yassour M."/>
            <person name="Sauk J."/>
            <person name="Garner A."/>
            <person name="Jiang X."/>
            <person name="Arthur T."/>
            <person name="Lagoudas G.K."/>
            <person name="Vatanen T."/>
            <person name="Fornelos N."/>
            <person name="Wilson R."/>
            <person name="Bertha M."/>
            <person name="Cohen M."/>
            <person name="Garber J."/>
            <person name="Khalili H."/>
            <person name="Gevers D."/>
            <person name="Ananthakrishnan A.N."/>
            <person name="Kugathasan S."/>
            <person name="Lander E.S."/>
            <person name="Blainey P."/>
            <person name="Vlamakis H."/>
            <person name="Xavier R.J."/>
            <person name="Huttenhower C."/>
        </authorList>
    </citation>
    <scope>NUCLEOTIDE SEQUENCE [LARGE SCALE GENOMIC DNA]</scope>
    <source>
        <strain evidence="6 7">RJX1124</strain>
    </source>
</reference>
<dbReference type="InterPro" id="IPR017871">
    <property type="entry name" value="ABC_transporter-like_CS"/>
</dbReference>
<name>A0A2N5NZV7_MEDGN</name>